<reference evidence="2" key="1">
    <citation type="submission" date="2022-01" db="EMBL/GenBank/DDBJ databases">
        <authorList>
            <person name="King R."/>
        </authorList>
    </citation>
    <scope>NUCLEOTIDE SEQUENCE</scope>
</reference>
<dbReference type="AlphaFoldDB" id="A0A9P0GVN9"/>
<gene>
    <name evidence="2" type="ORF">PHAECO_LOCUS8024</name>
</gene>
<protein>
    <recommendedName>
        <fullName evidence="4">CBP80/20-dependent translation initiation factor</fullName>
    </recommendedName>
</protein>
<dbReference type="InterPro" id="IPR051367">
    <property type="entry name" value="mRNA_TranslReg/HistoneTransl"/>
</dbReference>
<feature type="region of interest" description="Disordered" evidence="1">
    <location>
        <begin position="1"/>
        <end position="26"/>
    </location>
</feature>
<feature type="compositionally biased region" description="Low complexity" evidence="1">
    <location>
        <begin position="345"/>
        <end position="359"/>
    </location>
</feature>
<dbReference type="PANTHER" id="PTHR23254:SF18">
    <property type="entry name" value="RE28271P"/>
    <property type="match status" value="1"/>
</dbReference>
<name>A0A9P0GVN9_PHACE</name>
<keyword evidence="3" id="KW-1185">Reference proteome</keyword>
<dbReference type="GO" id="GO:0005829">
    <property type="term" value="C:cytosol"/>
    <property type="evidence" value="ECO:0007669"/>
    <property type="project" value="TreeGrafter"/>
</dbReference>
<evidence type="ECO:0000313" key="2">
    <source>
        <dbReference type="EMBL" id="CAH1163701.1"/>
    </source>
</evidence>
<dbReference type="Gene3D" id="1.25.40.180">
    <property type="match status" value="1"/>
</dbReference>
<evidence type="ECO:0000256" key="1">
    <source>
        <dbReference type="SAM" id="MobiDB-lite"/>
    </source>
</evidence>
<dbReference type="GO" id="GO:0006446">
    <property type="term" value="P:regulation of translational initiation"/>
    <property type="evidence" value="ECO:0007669"/>
    <property type="project" value="TreeGrafter"/>
</dbReference>
<feature type="compositionally biased region" description="Basic and acidic residues" evidence="1">
    <location>
        <begin position="407"/>
        <end position="431"/>
    </location>
</feature>
<organism evidence="2 3">
    <name type="scientific">Phaedon cochleariae</name>
    <name type="common">Mustard beetle</name>
    <dbReference type="NCBI Taxonomy" id="80249"/>
    <lineage>
        <taxon>Eukaryota</taxon>
        <taxon>Metazoa</taxon>
        <taxon>Ecdysozoa</taxon>
        <taxon>Arthropoda</taxon>
        <taxon>Hexapoda</taxon>
        <taxon>Insecta</taxon>
        <taxon>Pterygota</taxon>
        <taxon>Neoptera</taxon>
        <taxon>Endopterygota</taxon>
        <taxon>Coleoptera</taxon>
        <taxon>Polyphaga</taxon>
        <taxon>Cucujiformia</taxon>
        <taxon>Chrysomeloidea</taxon>
        <taxon>Chrysomelidae</taxon>
        <taxon>Chrysomelinae</taxon>
        <taxon>Chrysomelini</taxon>
        <taxon>Phaedon</taxon>
    </lineage>
</organism>
<dbReference type="GO" id="GO:0008494">
    <property type="term" value="F:translation activator activity"/>
    <property type="evidence" value="ECO:0007669"/>
    <property type="project" value="TreeGrafter"/>
</dbReference>
<reference evidence="2" key="2">
    <citation type="submission" date="2022-10" db="EMBL/GenBank/DDBJ databases">
        <authorList>
            <consortium name="ENA_rothamsted_submissions"/>
            <consortium name="culmorum"/>
            <person name="King R."/>
        </authorList>
    </citation>
    <scope>NUCLEOTIDE SEQUENCE</scope>
</reference>
<feature type="compositionally biased region" description="Basic and acidic residues" evidence="1">
    <location>
        <begin position="386"/>
        <end position="399"/>
    </location>
</feature>
<dbReference type="EMBL" id="OU896710">
    <property type="protein sequence ID" value="CAH1163701.1"/>
    <property type="molecule type" value="Genomic_DNA"/>
</dbReference>
<evidence type="ECO:0008006" key="4">
    <source>
        <dbReference type="Google" id="ProtNLM"/>
    </source>
</evidence>
<proteinExistence type="predicted"/>
<evidence type="ECO:0000313" key="3">
    <source>
        <dbReference type="Proteomes" id="UP001153737"/>
    </source>
</evidence>
<dbReference type="OrthoDB" id="6484979at2759"/>
<feature type="region of interest" description="Disordered" evidence="1">
    <location>
        <begin position="345"/>
        <end position="431"/>
    </location>
</feature>
<dbReference type="PANTHER" id="PTHR23254">
    <property type="entry name" value="EIF4G DOMAIN PROTEIN"/>
    <property type="match status" value="1"/>
</dbReference>
<sequence length="431" mass="48145">MSKSSVGGRGRGWLNLNRNQHVPGNNVGPVLSNTSNNLHSPPIDDNLFVDAPEYNDIINKVKELNINDDGIKFNQKIKYILENWKQDCQTSEEVEKSFDNLYQACLSDDELASKLVIMIASRSFITQEIHDKNIRLLFLRKLQNNFEGSKLLQSTNPVAFRNSVRILGEFFNKARLANGELFTFMAAPLIAYLEMLLESGSSEDLQLFTTQLFLNGSSIKSESSDKLVELLNNARLLLVSDENLTKESKLWLLLSIDVSSSRFGLLPGELHKFYLEQMGDTAMANFQGTPATLSVQTQDNKTLENYQSNVNVLQLSNKLESSTTEQTSQLSTSDINNSTLGYSSSSGFVSDSSSQNSNLNRREASQNAGKPGRPILGAGARLNKSKTADDANWRERDNSKGWSSKPKGGDWGDKKKSKGWEHDDRFENDYS</sequence>
<accession>A0A9P0GVN9</accession>
<dbReference type="Proteomes" id="UP001153737">
    <property type="component" value="Chromosome 4"/>
</dbReference>